<dbReference type="FunCoup" id="A0A1Y1ZDC9">
    <property type="interactions" value="48"/>
</dbReference>
<keyword evidence="1 3" id="KW-0547">Nucleotide-binding</keyword>
<dbReference type="PROSITE" id="PS51719">
    <property type="entry name" value="G_SEPTIN"/>
    <property type="match status" value="1"/>
</dbReference>
<evidence type="ECO:0000256" key="1">
    <source>
        <dbReference type="ARBA" id="ARBA00022741"/>
    </source>
</evidence>
<protein>
    <submittedName>
        <fullName evidence="6">Septin</fullName>
    </submittedName>
</protein>
<sequence length="386" mass="44594">MPVNTTETSRINTKGIGIANLPNQRHKIVTKQGSDFTIMVVGESGLGKTTFINTLFTTTIKDYKEQEKRHTKQLEKTVEITVTKAELEEKMFNVKLNVIDTPGFGDYVDNSDSWIPIVDFIDGQYESYMKQEQQPVRKGIIDMRVHVCLYFIRPTGHSLKPLDIEIMKHLSSRVNLIPVIAKADTLSPFALQQFKKRIRETISAQDIRVYTCPIESDDEETSSRNKDIMSAMPFAIIGSDVDVTSKDGRTVKGREYPWGIVEVENDAHCDFKKLRDLLIRAHMLDLISSTEEIHYDNFRNLFMSHPEPKQRPENKKHKDEEEALHKRFAEQVKLEEARFRQWEQRLIAERVRLNEDLESGHNLVKQLEAEVEALSSAQSPKPYKKY</sequence>
<dbReference type="GO" id="GO:0005938">
    <property type="term" value="C:cell cortex"/>
    <property type="evidence" value="ECO:0007669"/>
    <property type="project" value="UniProtKB-ARBA"/>
</dbReference>
<evidence type="ECO:0000259" key="5">
    <source>
        <dbReference type="PROSITE" id="PS51719"/>
    </source>
</evidence>
<dbReference type="FunFam" id="3.40.50.300:FF:000238">
    <property type="entry name" value="Cell division control 12"/>
    <property type="match status" value="1"/>
</dbReference>
<dbReference type="Pfam" id="PF00735">
    <property type="entry name" value="Septin"/>
    <property type="match status" value="1"/>
</dbReference>
<organism evidence="6 7">
    <name type="scientific">Basidiobolus meristosporus CBS 931.73</name>
    <dbReference type="NCBI Taxonomy" id="1314790"/>
    <lineage>
        <taxon>Eukaryota</taxon>
        <taxon>Fungi</taxon>
        <taxon>Fungi incertae sedis</taxon>
        <taxon>Zoopagomycota</taxon>
        <taxon>Entomophthoromycotina</taxon>
        <taxon>Basidiobolomycetes</taxon>
        <taxon>Basidiobolales</taxon>
        <taxon>Basidiobolaceae</taxon>
        <taxon>Basidiobolus</taxon>
    </lineage>
</organism>
<proteinExistence type="inferred from homology"/>
<name>A0A1Y1ZDC9_9FUNG</name>
<dbReference type="STRING" id="1314790.A0A1Y1ZDC9"/>
<dbReference type="OrthoDB" id="416553at2759"/>
<comment type="similarity">
    <text evidence="3">Belongs to the TRAFAC class TrmE-Era-EngA-EngB-Septin-like GTPase superfamily. Septin GTPase family.</text>
</comment>
<dbReference type="EMBL" id="MCFE01000004">
    <property type="protein sequence ID" value="ORY07967.1"/>
    <property type="molecule type" value="Genomic_DNA"/>
</dbReference>
<dbReference type="InterPro" id="IPR030379">
    <property type="entry name" value="G_SEPTIN_dom"/>
</dbReference>
<evidence type="ECO:0000256" key="4">
    <source>
        <dbReference type="SAM" id="Coils"/>
    </source>
</evidence>
<evidence type="ECO:0000313" key="7">
    <source>
        <dbReference type="Proteomes" id="UP000193498"/>
    </source>
</evidence>
<dbReference type="Gene3D" id="3.40.50.300">
    <property type="entry name" value="P-loop containing nucleotide triphosphate hydrolases"/>
    <property type="match status" value="1"/>
</dbReference>
<dbReference type="InParanoid" id="A0A1Y1ZDC9"/>
<evidence type="ECO:0000256" key="3">
    <source>
        <dbReference type="RuleBase" id="RU004560"/>
    </source>
</evidence>
<dbReference type="Proteomes" id="UP000193498">
    <property type="component" value="Unassembled WGS sequence"/>
</dbReference>
<dbReference type="InterPro" id="IPR016491">
    <property type="entry name" value="Septin"/>
</dbReference>
<evidence type="ECO:0000256" key="2">
    <source>
        <dbReference type="ARBA" id="ARBA00023134"/>
    </source>
</evidence>
<dbReference type="SUPFAM" id="SSF52540">
    <property type="entry name" value="P-loop containing nucleoside triphosphate hydrolases"/>
    <property type="match status" value="1"/>
</dbReference>
<evidence type="ECO:0000313" key="6">
    <source>
        <dbReference type="EMBL" id="ORY07967.1"/>
    </source>
</evidence>
<dbReference type="CDD" id="cd01850">
    <property type="entry name" value="CDC_Septin"/>
    <property type="match status" value="1"/>
</dbReference>
<keyword evidence="7" id="KW-1185">Reference proteome</keyword>
<dbReference type="PANTHER" id="PTHR18884">
    <property type="entry name" value="SEPTIN"/>
    <property type="match status" value="1"/>
</dbReference>
<reference evidence="6 7" key="1">
    <citation type="submission" date="2016-07" db="EMBL/GenBank/DDBJ databases">
        <title>Pervasive Adenine N6-methylation of Active Genes in Fungi.</title>
        <authorList>
            <consortium name="DOE Joint Genome Institute"/>
            <person name="Mondo S.J."/>
            <person name="Dannebaum R.O."/>
            <person name="Kuo R.C."/>
            <person name="Labutti K."/>
            <person name="Haridas S."/>
            <person name="Kuo A."/>
            <person name="Salamov A."/>
            <person name="Ahrendt S.R."/>
            <person name="Lipzen A."/>
            <person name="Sullivan W."/>
            <person name="Andreopoulos W.B."/>
            <person name="Clum A."/>
            <person name="Lindquist E."/>
            <person name="Daum C."/>
            <person name="Ramamoorthy G.K."/>
            <person name="Gryganskyi A."/>
            <person name="Culley D."/>
            <person name="Magnuson J.K."/>
            <person name="James T.Y."/>
            <person name="O'Malley M.A."/>
            <person name="Stajich J.E."/>
            <person name="Spatafora J.W."/>
            <person name="Visel A."/>
            <person name="Grigoriev I.V."/>
        </authorList>
    </citation>
    <scope>NUCLEOTIDE SEQUENCE [LARGE SCALE GENOMIC DNA]</scope>
    <source>
        <strain evidence="6 7">CBS 931.73</strain>
    </source>
</reference>
<gene>
    <name evidence="6" type="ORF">K493DRAFT_201547</name>
</gene>
<dbReference type="GO" id="GO:0032156">
    <property type="term" value="C:septin cytoskeleton"/>
    <property type="evidence" value="ECO:0007669"/>
    <property type="project" value="UniProtKB-ARBA"/>
</dbReference>
<feature type="coiled-coil region" evidence="4">
    <location>
        <begin position="350"/>
        <end position="377"/>
    </location>
</feature>
<comment type="caution">
    <text evidence="6">The sequence shown here is derived from an EMBL/GenBank/DDBJ whole genome shotgun (WGS) entry which is preliminary data.</text>
</comment>
<dbReference type="PIRSF" id="PIRSF006698">
    <property type="entry name" value="Septin"/>
    <property type="match status" value="1"/>
</dbReference>
<keyword evidence="2 3" id="KW-0342">GTP-binding</keyword>
<dbReference type="GO" id="GO:0005525">
    <property type="term" value="F:GTP binding"/>
    <property type="evidence" value="ECO:0007669"/>
    <property type="project" value="UniProtKB-KW"/>
</dbReference>
<keyword evidence="4" id="KW-0175">Coiled coil</keyword>
<accession>A0A1Y1ZDC9</accession>
<feature type="domain" description="Septin-type G" evidence="5">
    <location>
        <begin position="32"/>
        <end position="305"/>
    </location>
</feature>
<dbReference type="InterPro" id="IPR027417">
    <property type="entry name" value="P-loop_NTPase"/>
</dbReference>
<dbReference type="AlphaFoldDB" id="A0A1Y1ZDC9"/>